<comment type="similarity">
    <text evidence="1">Belongs to the BlaI transcriptional regulatory family.</text>
</comment>
<dbReference type="Gene3D" id="1.10.10.10">
    <property type="entry name" value="Winged helix-like DNA-binding domain superfamily/Winged helix DNA-binding domain"/>
    <property type="match status" value="1"/>
</dbReference>
<keyword evidence="3" id="KW-0238">DNA-binding</keyword>
<dbReference type="EMBL" id="CP159373">
    <property type="protein sequence ID" value="XCN73716.1"/>
    <property type="molecule type" value="Genomic_DNA"/>
</dbReference>
<evidence type="ECO:0000256" key="4">
    <source>
        <dbReference type="ARBA" id="ARBA00023163"/>
    </source>
</evidence>
<evidence type="ECO:0000256" key="1">
    <source>
        <dbReference type="ARBA" id="ARBA00011046"/>
    </source>
</evidence>
<proteinExistence type="inferred from homology"/>
<dbReference type="KEGG" id="eaj:Q3M24_02885"/>
<dbReference type="GO" id="GO:0003677">
    <property type="term" value="F:DNA binding"/>
    <property type="evidence" value="ECO:0007669"/>
    <property type="project" value="UniProtKB-KW"/>
</dbReference>
<evidence type="ECO:0000256" key="3">
    <source>
        <dbReference type="ARBA" id="ARBA00023125"/>
    </source>
</evidence>
<reference evidence="5" key="1">
    <citation type="journal article" date="2024" name="Syst. Appl. Microbiol.">
        <title>First single-strain enrichments of Electrothrix cable bacteria, description of E. aestuarii sp. nov. and E. rattekaaiensis sp. nov., and proposal of a cable bacteria taxonomy following the rules of the SeqCode.</title>
        <authorList>
            <person name="Plum-Jensen L.E."/>
            <person name="Schramm A."/>
            <person name="Marshall I.P.G."/>
        </authorList>
    </citation>
    <scope>NUCLEOTIDE SEQUENCE</scope>
    <source>
        <strain evidence="5">Rat1</strain>
    </source>
</reference>
<evidence type="ECO:0000313" key="5">
    <source>
        <dbReference type="EMBL" id="XCN73716.1"/>
    </source>
</evidence>
<dbReference type="GO" id="GO:0045892">
    <property type="term" value="P:negative regulation of DNA-templated transcription"/>
    <property type="evidence" value="ECO:0007669"/>
    <property type="project" value="InterPro"/>
</dbReference>
<name>A0AAU8LWW0_9BACT</name>
<accession>A0AAU8LWW0</accession>
<dbReference type="SUPFAM" id="SSF46785">
    <property type="entry name" value="Winged helix' DNA-binding domain"/>
    <property type="match status" value="1"/>
</dbReference>
<sequence length="80" mass="9046">MAKTDLTRQQKEVLKILADNPQGVDVRQIIHSLQAPPHKRTVQRWLTALAAEGHISVVGKGRATLYRLPTDQHDKLPPHR</sequence>
<protein>
    <submittedName>
        <fullName evidence="5">BlaI/MecI/CopY family transcriptional regulator</fullName>
    </submittedName>
</protein>
<dbReference type="InterPro" id="IPR036390">
    <property type="entry name" value="WH_DNA-bd_sf"/>
</dbReference>
<dbReference type="Pfam" id="PF03965">
    <property type="entry name" value="Penicillinase_R"/>
    <property type="match status" value="1"/>
</dbReference>
<keyword evidence="2" id="KW-0805">Transcription regulation</keyword>
<keyword evidence="4" id="KW-0804">Transcription</keyword>
<reference evidence="5" key="2">
    <citation type="submission" date="2024-06" db="EMBL/GenBank/DDBJ databases">
        <authorList>
            <person name="Plum-Jensen L.E."/>
            <person name="Schramm A."/>
            <person name="Marshall I.P.G."/>
        </authorList>
    </citation>
    <scope>NUCLEOTIDE SEQUENCE</scope>
    <source>
        <strain evidence="5">Rat1</strain>
    </source>
</reference>
<dbReference type="InterPro" id="IPR036388">
    <property type="entry name" value="WH-like_DNA-bd_sf"/>
</dbReference>
<evidence type="ECO:0000256" key="2">
    <source>
        <dbReference type="ARBA" id="ARBA00023015"/>
    </source>
</evidence>
<organism evidence="5">
    <name type="scientific">Candidatus Electrothrix aestuarii</name>
    <dbReference type="NCBI Taxonomy" id="3062594"/>
    <lineage>
        <taxon>Bacteria</taxon>
        <taxon>Pseudomonadati</taxon>
        <taxon>Thermodesulfobacteriota</taxon>
        <taxon>Desulfobulbia</taxon>
        <taxon>Desulfobulbales</taxon>
        <taxon>Desulfobulbaceae</taxon>
        <taxon>Candidatus Electrothrix</taxon>
    </lineage>
</organism>
<gene>
    <name evidence="5" type="ORF">Q3M24_02885</name>
</gene>
<dbReference type="InterPro" id="IPR005650">
    <property type="entry name" value="BlaI_family"/>
</dbReference>
<dbReference type="AlphaFoldDB" id="A0AAU8LWW0"/>